<evidence type="ECO:0008006" key="4">
    <source>
        <dbReference type="Google" id="ProtNLM"/>
    </source>
</evidence>
<evidence type="ECO:0000313" key="3">
    <source>
        <dbReference type="Proteomes" id="UP000237105"/>
    </source>
</evidence>
<feature type="non-terminal residue" evidence="2">
    <location>
        <position position="1"/>
    </location>
</feature>
<dbReference type="AlphaFoldDB" id="A0A2P5B702"/>
<accession>A0A2P5B702</accession>
<reference evidence="3" key="1">
    <citation type="submission" date="2016-06" db="EMBL/GenBank/DDBJ databases">
        <title>Parallel loss of symbiosis genes in relatives of nitrogen-fixing non-legume Parasponia.</title>
        <authorList>
            <person name="Van Velzen R."/>
            <person name="Holmer R."/>
            <person name="Bu F."/>
            <person name="Rutten L."/>
            <person name="Van Zeijl A."/>
            <person name="Liu W."/>
            <person name="Santuari L."/>
            <person name="Cao Q."/>
            <person name="Sharma T."/>
            <person name="Shen D."/>
            <person name="Roswanjaya Y."/>
            <person name="Wardhani T."/>
            <person name="Kalhor M.S."/>
            <person name="Jansen J."/>
            <person name="Van den Hoogen J."/>
            <person name="Gungor B."/>
            <person name="Hartog M."/>
            <person name="Hontelez J."/>
            <person name="Verver J."/>
            <person name="Yang W.-C."/>
            <person name="Schijlen E."/>
            <person name="Repin R."/>
            <person name="Schilthuizen M."/>
            <person name="Schranz E."/>
            <person name="Heidstra R."/>
            <person name="Miyata K."/>
            <person name="Fedorova E."/>
            <person name="Kohlen W."/>
            <person name="Bisseling T."/>
            <person name="Smit S."/>
            <person name="Geurts R."/>
        </authorList>
    </citation>
    <scope>NUCLEOTIDE SEQUENCE [LARGE SCALE GENOMIC DNA]</scope>
    <source>
        <strain evidence="3">cv. WU1-14</strain>
    </source>
</reference>
<keyword evidence="1" id="KW-0732">Signal</keyword>
<proteinExistence type="predicted"/>
<keyword evidence="3" id="KW-1185">Reference proteome</keyword>
<sequence length="98" mass="10678">FASCIRSILIFTPIISLSLNLLRAINASLEEPPLFVFLHDSSASNMNSSGARIFAIANSSLSSKTSSFISFSLFSLLFKATAHPFSMRIARIFNFQAG</sequence>
<feature type="signal peptide" evidence="1">
    <location>
        <begin position="1"/>
        <end position="27"/>
    </location>
</feature>
<protein>
    <recommendedName>
        <fullName evidence="4">Secreted protein</fullName>
    </recommendedName>
</protein>
<evidence type="ECO:0000256" key="1">
    <source>
        <dbReference type="SAM" id="SignalP"/>
    </source>
</evidence>
<gene>
    <name evidence="2" type="ORF">PanWU01x14_266140</name>
</gene>
<dbReference type="EMBL" id="JXTB01000348">
    <property type="protein sequence ID" value="PON44536.1"/>
    <property type="molecule type" value="Genomic_DNA"/>
</dbReference>
<name>A0A2P5B702_PARAD</name>
<dbReference type="Proteomes" id="UP000237105">
    <property type="component" value="Unassembled WGS sequence"/>
</dbReference>
<evidence type="ECO:0000313" key="2">
    <source>
        <dbReference type="EMBL" id="PON44536.1"/>
    </source>
</evidence>
<feature type="chain" id="PRO_5015168438" description="Secreted protein" evidence="1">
    <location>
        <begin position="28"/>
        <end position="98"/>
    </location>
</feature>
<comment type="caution">
    <text evidence="2">The sequence shown here is derived from an EMBL/GenBank/DDBJ whole genome shotgun (WGS) entry which is preliminary data.</text>
</comment>
<organism evidence="2 3">
    <name type="scientific">Parasponia andersonii</name>
    <name type="common">Sponia andersonii</name>
    <dbReference type="NCBI Taxonomy" id="3476"/>
    <lineage>
        <taxon>Eukaryota</taxon>
        <taxon>Viridiplantae</taxon>
        <taxon>Streptophyta</taxon>
        <taxon>Embryophyta</taxon>
        <taxon>Tracheophyta</taxon>
        <taxon>Spermatophyta</taxon>
        <taxon>Magnoliopsida</taxon>
        <taxon>eudicotyledons</taxon>
        <taxon>Gunneridae</taxon>
        <taxon>Pentapetalae</taxon>
        <taxon>rosids</taxon>
        <taxon>fabids</taxon>
        <taxon>Rosales</taxon>
        <taxon>Cannabaceae</taxon>
        <taxon>Parasponia</taxon>
    </lineage>
</organism>